<keyword evidence="2 5" id="KW-0808">Transferase</keyword>
<comment type="caution">
    <text evidence="5">The sequence shown here is derived from an EMBL/GenBank/DDBJ whole genome shotgun (WGS) entry which is preliminary data.</text>
</comment>
<dbReference type="EMBL" id="JBHRTG010000006">
    <property type="protein sequence ID" value="MFC3162976.1"/>
    <property type="molecule type" value="Genomic_DNA"/>
</dbReference>
<evidence type="ECO:0000313" key="6">
    <source>
        <dbReference type="Proteomes" id="UP001595647"/>
    </source>
</evidence>
<name>A0ABV7I0B2_9HYPH</name>
<evidence type="ECO:0000256" key="3">
    <source>
        <dbReference type="ARBA" id="ARBA00022737"/>
    </source>
</evidence>
<dbReference type="GO" id="GO:0016746">
    <property type="term" value="F:acyltransferase activity"/>
    <property type="evidence" value="ECO:0007669"/>
    <property type="project" value="UniProtKB-KW"/>
</dbReference>
<dbReference type="EC" id="2.3.1.-" evidence="5"/>
<accession>A0ABV7I0B2</accession>
<dbReference type="PANTHER" id="PTHR43300:SF11">
    <property type="entry name" value="ACETYLTRANSFERASE RV3034C-RELATED"/>
    <property type="match status" value="1"/>
</dbReference>
<dbReference type="PANTHER" id="PTHR43300">
    <property type="entry name" value="ACETYLTRANSFERASE"/>
    <property type="match status" value="1"/>
</dbReference>
<dbReference type="Gene3D" id="2.160.10.10">
    <property type="entry name" value="Hexapeptide repeat proteins"/>
    <property type="match status" value="1"/>
</dbReference>
<dbReference type="InterPro" id="IPR050179">
    <property type="entry name" value="Trans_hexapeptide_repeat"/>
</dbReference>
<evidence type="ECO:0000313" key="5">
    <source>
        <dbReference type="EMBL" id="MFC3162976.1"/>
    </source>
</evidence>
<sequence length="308" mass="34285">MRRQPENLDGYTAEFSLDAFGPPDVALRSLARDPLASFGPGLHIVDRDAEGYQARRPTWKELGKVSTFTLNAETQAHLAERGVWLHHRHADYYVGAKIDFEPPVAIAADLAYNFPIRIGAFSHLNGGYIQRVSIGRYCSLARDIQIGHGFHPNDWLSVSPLQYAPNYRGFSEFAARHGARRSDIKTIPFVFGKPTTIGNDVWIGNHVFVVDGITIGDGAIIGAGSVVTRDVDPYTIVAGNPARVLRSRFDTNLVERLLELRWWRYSLADLGAVDFSRPDVALNRLEELIASDEISEYLPDVITLPLSE</sequence>
<keyword evidence="3" id="KW-0677">Repeat</keyword>
<dbReference type="InterPro" id="IPR011004">
    <property type="entry name" value="Trimer_LpxA-like_sf"/>
</dbReference>
<dbReference type="Pfam" id="PF00132">
    <property type="entry name" value="Hexapep"/>
    <property type="match status" value="1"/>
</dbReference>
<gene>
    <name evidence="5" type="ORF">ACFOHV_06750</name>
</gene>
<dbReference type="PROSITE" id="PS00101">
    <property type="entry name" value="HEXAPEP_TRANSFERASES"/>
    <property type="match status" value="1"/>
</dbReference>
<reference evidence="6" key="1">
    <citation type="journal article" date="2019" name="Int. J. Syst. Evol. Microbiol.">
        <title>The Global Catalogue of Microorganisms (GCM) 10K type strain sequencing project: providing services to taxonomists for standard genome sequencing and annotation.</title>
        <authorList>
            <consortium name="The Broad Institute Genomics Platform"/>
            <consortium name="The Broad Institute Genome Sequencing Center for Infectious Disease"/>
            <person name="Wu L."/>
            <person name="Ma J."/>
        </authorList>
    </citation>
    <scope>NUCLEOTIDE SEQUENCE [LARGE SCALE GENOMIC DNA]</scope>
    <source>
        <strain evidence="6">KCTC 52231</strain>
    </source>
</reference>
<evidence type="ECO:0000256" key="4">
    <source>
        <dbReference type="ARBA" id="ARBA00023315"/>
    </source>
</evidence>
<dbReference type="Proteomes" id="UP001595647">
    <property type="component" value="Unassembled WGS sequence"/>
</dbReference>
<evidence type="ECO:0000256" key="2">
    <source>
        <dbReference type="ARBA" id="ARBA00022679"/>
    </source>
</evidence>
<proteinExistence type="inferred from homology"/>
<dbReference type="InterPro" id="IPR001451">
    <property type="entry name" value="Hexapep"/>
</dbReference>
<keyword evidence="4 5" id="KW-0012">Acyltransferase</keyword>
<organism evidence="5 6">
    <name type="scientific">Ciceribacter thiooxidans</name>
    <dbReference type="NCBI Taxonomy" id="1969821"/>
    <lineage>
        <taxon>Bacteria</taxon>
        <taxon>Pseudomonadati</taxon>
        <taxon>Pseudomonadota</taxon>
        <taxon>Alphaproteobacteria</taxon>
        <taxon>Hyphomicrobiales</taxon>
        <taxon>Rhizobiaceae</taxon>
        <taxon>Ciceribacter</taxon>
    </lineage>
</organism>
<protein>
    <submittedName>
        <fullName evidence="5">CatB-related O-acetyltransferase</fullName>
        <ecNumber evidence="5">2.3.1.-</ecNumber>
    </submittedName>
</protein>
<keyword evidence="6" id="KW-1185">Reference proteome</keyword>
<evidence type="ECO:0000256" key="1">
    <source>
        <dbReference type="ARBA" id="ARBA00007274"/>
    </source>
</evidence>
<dbReference type="SUPFAM" id="SSF51161">
    <property type="entry name" value="Trimeric LpxA-like enzymes"/>
    <property type="match status" value="1"/>
</dbReference>
<dbReference type="RefSeq" id="WP_182307929.1">
    <property type="nucleotide sequence ID" value="NZ_CP059897.1"/>
</dbReference>
<dbReference type="CDD" id="cd03349">
    <property type="entry name" value="LbH_XAT"/>
    <property type="match status" value="1"/>
</dbReference>
<dbReference type="InterPro" id="IPR018357">
    <property type="entry name" value="Hexapep_transf_CS"/>
</dbReference>
<comment type="similarity">
    <text evidence="1">Belongs to the transferase hexapeptide repeat family.</text>
</comment>